<keyword evidence="7 10" id="KW-0496">Mitochondrion</keyword>
<dbReference type="Gene3D" id="3.40.50.300">
    <property type="entry name" value="P-loop containing nucleotide triphosphate hydrolases"/>
    <property type="match status" value="1"/>
</dbReference>
<name>A0A9P5T805_9AGAM</name>
<proteinExistence type="inferred from homology"/>
<evidence type="ECO:0000256" key="9">
    <source>
        <dbReference type="ARBA" id="ARBA00025276"/>
    </source>
</evidence>
<evidence type="ECO:0000256" key="1">
    <source>
        <dbReference type="ARBA" id="ARBA00004434"/>
    </source>
</evidence>
<dbReference type="Pfam" id="PF10443">
    <property type="entry name" value="RNA12"/>
    <property type="match status" value="1"/>
</dbReference>
<dbReference type="InterPro" id="IPR003593">
    <property type="entry name" value="AAA+_ATPase"/>
</dbReference>
<dbReference type="PANTHER" id="PTHR32198">
    <property type="entry name" value="MITOCHONDRIAL ESCAPE PROTEIN 2"/>
    <property type="match status" value="1"/>
</dbReference>
<evidence type="ECO:0000256" key="6">
    <source>
        <dbReference type="ARBA" id="ARBA00022989"/>
    </source>
</evidence>
<protein>
    <recommendedName>
        <fullName evidence="3 10">Mitochondrial escape protein 2</fullName>
    </recommendedName>
</protein>
<keyword evidence="5 10" id="KW-0999">Mitochondrion inner membrane</keyword>
<dbReference type="SUPFAM" id="SSF54928">
    <property type="entry name" value="RNA-binding domain, RBD"/>
    <property type="match status" value="1"/>
</dbReference>
<dbReference type="InterPro" id="IPR035979">
    <property type="entry name" value="RBD_domain_sf"/>
</dbReference>
<dbReference type="OrthoDB" id="10267654at2759"/>
<evidence type="ECO:0000256" key="7">
    <source>
        <dbReference type="ARBA" id="ARBA00023128"/>
    </source>
</evidence>
<evidence type="ECO:0000256" key="4">
    <source>
        <dbReference type="ARBA" id="ARBA00022692"/>
    </source>
</evidence>
<gene>
    <name evidence="14" type="ORF">DFH94DRAFT_748603</name>
</gene>
<keyword evidence="10" id="KW-0694">RNA-binding</keyword>
<dbReference type="PANTHER" id="PTHR32198:SF2">
    <property type="entry name" value="MITOCHONDRIAL ESCAPE PROTEIN 2"/>
    <property type="match status" value="1"/>
</dbReference>
<comment type="subcellular location">
    <subcellularLocation>
        <location evidence="1 10">Mitochondrion inner membrane</location>
        <topology evidence="1 10">Single-pass membrane protein</topology>
    </subcellularLocation>
</comment>
<evidence type="ECO:0000256" key="8">
    <source>
        <dbReference type="ARBA" id="ARBA00023136"/>
    </source>
</evidence>
<evidence type="ECO:0000259" key="13">
    <source>
        <dbReference type="SMART" id="SM00382"/>
    </source>
</evidence>
<dbReference type="Proteomes" id="UP000759537">
    <property type="component" value="Unassembled WGS sequence"/>
</dbReference>
<organism evidence="14 15">
    <name type="scientific">Russula ochroleuca</name>
    <dbReference type="NCBI Taxonomy" id="152965"/>
    <lineage>
        <taxon>Eukaryota</taxon>
        <taxon>Fungi</taxon>
        <taxon>Dikarya</taxon>
        <taxon>Basidiomycota</taxon>
        <taxon>Agaricomycotina</taxon>
        <taxon>Agaricomycetes</taxon>
        <taxon>Russulales</taxon>
        <taxon>Russulaceae</taxon>
        <taxon>Russula</taxon>
    </lineage>
</organism>
<evidence type="ECO:0000313" key="15">
    <source>
        <dbReference type="Proteomes" id="UP000759537"/>
    </source>
</evidence>
<evidence type="ECO:0000256" key="11">
    <source>
        <dbReference type="SAM" id="Coils"/>
    </source>
</evidence>
<comment type="function">
    <text evidence="9 10">Plays a role in maintaining the mitochondrial genome and in controlling the mtDNA escape. Involved in the regulation of mtDNA nucleotide structure and number. May have a dispensable role in early maturation of pre-rRNA.</text>
</comment>
<accession>A0A9P5T805</accession>
<evidence type="ECO:0000313" key="14">
    <source>
        <dbReference type="EMBL" id="KAF8479239.1"/>
    </source>
</evidence>
<reference evidence="14" key="2">
    <citation type="journal article" date="2020" name="Nat. Commun.">
        <title>Large-scale genome sequencing of mycorrhizal fungi provides insights into the early evolution of symbiotic traits.</title>
        <authorList>
            <person name="Miyauchi S."/>
            <person name="Kiss E."/>
            <person name="Kuo A."/>
            <person name="Drula E."/>
            <person name="Kohler A."/>
            <person name="Sanchez-Garcia M."/>
            <person name="Morin E."/>
            <person name="Andreopoulos B."/>
            <person name="Barry K.W."/>
            <person name="Bonito G."/>
            <person name="Buee M."/>
            <person name="Carver A."/>
            <person name="Chen C."/>
            <person name="Cichocki N."/>
            <person name="Clum A."/>
            <person name="Culley D."/>
            <person name="Crous P.W."/>
            <person name="Fauchery L."/>
            <person name="Girlanda M."/>
            <person name="Hayes R.D."/>
            <person name="Keri Z."/>
            <person name="LaButti K."/>
            <person name="Lipzen A."/>
            <person name="Lombard V."/>
            <person name="Magnuson J."/>
            <person name="Maillard F."/>
            <person name="Murat C."/>
            <person name="Nolan M."/>
            <person name="Ohm R.A."/>
            <person name="Pangilinan J."/>
            <person name="Pereira M.F."/>
            <person name="Perotto S."/>
            <person name="Peter M."/>
            <person name="Pfister S."/>
            <person name="Riley R."/>
            <person name="Sitrit Y."/>
            <person name="Stielow J.B."/>
            <person name="Szollosi G."/>
            <person name="Zifcakova L."/>
            <person name="Stursova M."/>
            <person name="Spatafora J.W."/>
            <person name="Tedersoo L."/>
            <person name="Vaario L.M."/>
            <person name="Yamada A."/>
            <person name="Yan M."/>
            <person name="Wang P."/>
            <person name="Xu J."/>
            <person name="Bruns T."/>
            <person name="Baldrian P."/>
            <person name="Vilgalys R."/>
            <person name="Dunand C."/>
            <person name="Henrissat B."/>
            <person name="Grigoriev I.V."/>
            <person name="Hibbett D."/>
            <person name="Nagy L.G."/>
            <person name="Martin F.M."/>
        </authorList>
    </citation>
    <scope>NUCLEOTIDE SEQUENCE</scope>
    <source>
        <strain evidence="14">Prilba</strain>
    </source>
</reference>
<keyword evidence="15" id="KW-1185">Reference proteome</keyword>
<evidence type="ECO:0000256" key="5">
    <source>
        <dbReference type="ARBA" id="ARBA00022792"/>
    </source>
</evidence>
<reference evidence="14" key="1">
    <citation type="submission" date="2019-10" db="EMBL/GenBank/DDBJ databases">
        <authorList>
            <consortium name="DOE Joint Genome Institute"/>
            <person name="Kuo A."/>
            <person name="Miyauchi S."/>
            <person name="Kiss E."/>
            <person name="Drula E."/>
            <person name="Kohler A."/>
            <person name="Sanchez-Garcia M."/>
            <person name="Andreopoulos B."/>
            <person name="Barry K.W."/>
            <person name="Bonito G."/>
            <person name="Buee M."/>
            <person name="Carver A."/>
            <person name="Chen C."/>
            <person name="Cichocki N."/>
            <person name="Clum A."/>
            <person name="Culley D."/>
            <person name="Crous P.W."/>
            <person name="Fauchery L."/>
            <person name="Girlanda M."/>
            <person name="Hayes R."/>
            <person name="Keri Z."/>
            <person name="LaButti K."/>
            <person name="Lipzen A."/>
            <person name="Lombard V."/>
            <person name="Magnuson J."/>
            <person name="Maillard F."/>
            <person name="Morin E."/>
            <person name="Murat C."/>
            <person name="Nolan M."/>
            <person name="Ohm R."/>
            <person name="Pangilinan J."/>
            <person name="Pereira M."/>
            <person name="Perotto S."/>
            <person name="Peter M."/>
            <person name="Riley R."/>
            <person name="Sitrit Y."/>
            <person name="Stielow B."/>
            <person name="Szollosi G."/>
            <person name="Zifcakova L."/>
            <person name="Stursova M."/>
            <person name="Spatafora J.W."/>
            <person name="Tedersoo L."/>
            <person name="Vaario L.-M."/>
            <person name="Yamada A."/>
            <person name="Yan M."/>
            <person name="Wang P."/>
            <person name="Xu J."/>
            <person name="Bruns T."/>
            <person name="Baldrian P."/>
            <person name="Vilgalys R."/>
            <person name="Henrissat B."/>
            <person name="Grigoriev I.V."/>
            <person name="Hibbett D."/>
            <person name="Nagy L.G."/>
            <person name="Martin F.M."/>
        </authorList>
    </citation>
    <scope>NUCLEOTIDE SEQUENCE</scope>
    <source>
        <strain evidence="14">Prilba</strain>
    </source>
</reference>
<keyword evidence="4" id="KW-0812">Transmembrane</keyword>
<keyword evidence="10" id="KW-0507">mRNA processing</keyword>
<dbReference type="AlphaFoldDB" id="A0A9P5T805"/>
<dbReference type="InterPro" id="IPR039627">
    <property type="entry name" value="Yme2_C"/>
</dbReference>
<dbReference type="SMART" id="SM00382">
    <property type="entry name" value="AAA"/>
    <property type="match status" value="1"/>
</dbReference>
<evidence type="ECO:0000256" key="3">
    <source>
        <dbReference type="ARBA" id="ARBA00020222"/>
    </source>
</evidence>
<keyword evidence="6" id="KW-1133">Transmembrane helix</keyword>
<dbReference type="GO" id="GO:0003723">
    <property type="term" value="F:RNA binding"/>
    <property type="evidence" value="ECO:0007669"/>
    <property type="project" value="UniProtKB-UniRule"/>
</dbReference>
<dbReference type="EMBL" id="WHVB01000010">
    <property type="protein sequence ID" value="KAF8479239.1"/>
    <property type="molecule type" value="Genomic_DNA"/>
</dbReference>
<comment type="similarity">
    <text evidence="2 10">Belongs to the YME2 family.</text>
</comment>
<dbReference type="GO" id="GO:0005743">
    <property type="term" value="C:mitochondrial inner membrane"/>
    <property type="evidence" value="ECO:0007669"/>
    <property type="project" value="UniProtKB-SubCell"/>
</dbReference>
<evidence type="ECO:0000256" key="10">
    <source>
        <dbReference type="RuleBase" id="RU367108"/>
    </source>
</evidence>
<feature type="domain" description="AAA+ ATPase" evidence="13">
    <location>
        <begin position="343"/>
        <end position="474"/>
    </location>
</feature>
<comment type="caution">
    <text evidence="14">The sequence shown here is derived from an EMBL/GenBank/DDBJ whole genome shotgun (WGS) entry which is preliminary data.</text>
</comment>
<keyword evidence="8" id="KW-0472">Membrane</keyword>
<feature type="compositionally biased region" description="Basic and acidic residues" evidence="12">
    <location>
        <begin position="514"/>
        <end position="525"/>
    </location>
</feature>
<dbReference type="GO" id="GO:0006397">
    <property type="term" value="P:mRNA processing"/>
    <property type="evidence" value="ECO:0007669"/>
    <property type="project" value="UniProtKB-UniRule"/>
</dbReference>
<evidence type="ECO:0000256" key="2">
    <source>
        <dbReference type="ARBA" id="ARBA00010320"/>
    </source>
</evidence>
<dbReference type="InterPro" id="IPR027417">
    <property type="entry name" value="P-loop_NTPase"/>
</dbReference>
<feature type="region of interest" description="Disordered" evidence="12">
    <location>
        <begin position="514"/>
        <end position="540"/>
    </location>
</feature>
<dbReference type="SUPFAM" id="SSF52540">
    <property type="entry name" value="P-loop containing nucleoside triphosphate hydrolases"/>
    <property type="match status" value="1"/>
</dbReference>
<dbReference type="InterPro" id="IPR018850">
    <property type="entry name" value="Mt_escape_2_C"/>
</dbReference>
<keyword evidence="11" id="KW-0175">Coiled coil</keyword>
<feature type="coiled-coil region" evidence="11">
    <location>
        <begin position="822"/>
        <end position="849"/>
    </location>
</feature>
<evidence type="ECO:0000256" key="12">
    <source>
        <dbReference type="SAM" id="MobiDB-lite"/>
    </source>
</evidence>
<sequence length="855" mass="96174">MRIHSLSRVPTRVLASSIHSLADNSKAWLFIDSVFPVKFAAWDFRYFFGHLRQERLLDTLSELISQVHTHGFKPIFIEPLVKDGGVFVHFEYIPSQSEDVLSNIQSDLRSHIQSQGGVPSSAGLRRGNIWIVQGQPWREDMNRFASPIIRVAFDGADLQEETLYHTFRPYGRIVDISAPTPVSGTTYRASTVTFSDLRSSIVARNVIHGVCIDKTRLRTSFVPPVQGHIIRDWVAKHPRIVIPVIVFLLGTLTYTIFDPIRVLMVEGKILDWFAYKGSFRYLNCSHVQLGFYPESRLYQWLRRNTIDRLTIKPADTLDVETEAAWQERQDVETALRNYLDDTPTNIAFLHGPQGSGKSTMLSRILQDKKRPKLTIDCAELQRVNSDTRLVKALSRQTGYWPVFTFLDSMNGLIDLASVGLIGQKVGVSPSLPDQVKQILEVVGTALRSVSSAGKKQALYSHERAARVVEEERITKQVQERIRRGVYHDPRMGATVGGGVIAELGVGDEPFREHDEELVTHSHETEASTPTTPKREGSKTPDLQAPIVVLKNYSTGGKEEVMGVFAKWAATLVEGHIAHVIVISHNREESKLFEKALPSEPLNMIVLHDADNQSALQYVKARLDDVGIDVRFSLEETEMINGLGGRASDLASLIHKMRVGQKPAEAVEDIIRQGISELRKRAFGEDVDDARSLPWSREQAWAVLRALARRDTVPYHETLINAPFKGEEGPLRSMERAELITVDSQDGRPSTIRPGRPIYYHVFRRLVDDPIFQAVQDLAFNAKLIESAEATVLACEQELQVLRMIGFDSARWWSRTSATGIRAKYLMERMANAQATLQRLEKESGELKKALAKGDA</sequence>